<dbReference type="OMA" id="GGVDQFY"/>
<evidence type="ECO:0000256" key="5">
    <source>
        <dbReference type="ARBA" id="ARBA00023163"/>
    </source>
</evidence>
<dbReference type="EMBL" id="PSQE01000002">
    <property type="protein sequence ID" value="RHN71994.1"/>
    <property type="molecule type" value="Genomic_DNA"/>
</dbReference>
<dbReference type="Gene3D" id="2.170.150.80">
    <property type="entry name" value="NAC domain"/>
    <property type="match status" value="1"/>
</dbReference>
<dbReference type="GO" id="GO:0045893">
    <property type="term" value="P:positive regulation of DNA-templated transcription"/>
    <property type="evidence" value="ECO:0007669"/>
    <property type="project" value="UniProtKB-ARBA"/>
</dbReference>
<keyword evidence="6" id="KW-0539">Nucleus</keyword>
<evidence type="ECO:0000256" key="1">
    <source>
        <dbReference type="ARBA" id="ARBA00004123"/>
    </source>
</evidence>
<dbReference type="EMBL" id="AC158497">
    <property type="protein sequence ID" value="ABN08721.1"/>
    <property type="molecule type" value="Genomic_DNA"/>
</dbReference>
<comment type="subcellular location">
    <subcellularLocation>
        <location evidence="1">Nucleus</location>
    </subcellularLocation>
</comment>
<dbReference type="AlphaFoldDB" id="A2Q521"/>
<evidence type="ECO:0000256" key="6">
    <source>
        <dbReference type="ARBA" id="ARBA00023242"/>
    </source>
</evidence>
<reference evidence="8" key="1">
    <citation type="submission" date="2005-04" db="EMBL/GenBank/DDBJ databases">
        <authorList>
            <person name="Town C.D."/>
        </authorList>
    </citation>
    <scope>NUCLEOTIDE SEQUENCE</scope>
</reference>
<proteinExistence type="predicted"/>
<dbReference type="STRING" id="3880.A2Q521"/>
<keyword evidence="3" id="KW-0238">DNA-binding</keyword>
<reference evidence="10" key="6">
    <citation type="journal article" date="2018" name="Nat. Plants">
        <title>Whole-genome landscape of Medicago truncatula symbiotic genes.</title>
        <authorList>
            <person name="Pecrix Y."/>
            <person name="Gamas P."/>
            <person name="Carrere S."/>
        </authorList>
    </citation>
    <scope>NUCLEOTIDE SEQUENCE</scope>
    <source>
        <tissue evidence="10">Leaves</tissue>
    </source>
</reference>
<reference evidence="8" key="2">
    <citation type="submission" date="2007-03" db="EMBL/GenBank/DDBJ databases">
        <authorList>
            <consortium name="The International Medicago Genome Annotation Group"/>
        </authorList>
    </citation>
    <scope>NUCLEOTIDE SEQUENCE</scope>
</reference>
<dbReference type="EMBL" id="CM001218">
    <property type="protein sequence ID" value="AES63907.1"/>
    <property type="molecule type" value="Genomic_DNA"/>
</dbReference>
<dbReference type="Pfam" id="PF02365">
    <property type="entry name" value="NAM"/>
    <property type="match status" value="1"/>
</dbReference>
<evidence type="ECO:0000256" key="3">
    <source>
        <dbReference type="ARBA" id="ARBA00023125"/>
    </source>
</evidence>
<dbReference type="InterPro" id="IPR003441">
    <property type="entry name" value="NAC-dom"/>
</dbReference>
<dbReference type="KEGG" id="mtr:11443310"/>
<feature type="domain" description="NAC" evidence="7">
    <location>
        <begin position="53"/>
        <end position="212"/>
    </location>
</feature>
<sequence>MAWCNDKDNNNSDVTDNIKLNEEIDQNQTIECPSCGHNIEVKNQGGVNELPGLPAGVKFDPSDVEILEHLEAKVMSNVSKLHPLIDEFIPTIQGENGICYTHPAQLPGVSKDGQIRHFFHRPSKAYTTGTRKRRKVHTDEEGIETRWHKTGKTRAIFSNGVVKGFKKILVLYTNYCKDGKPEKTNWVMHQYHLGMNEEERDGEFVASKIFYQTQPRQHGSNSINNVRDSYEKIINKGSDHGNNSAAPNNVAHVECYNACYTNYDNMHVGHSRESTPQLIIPNMAVQSNGTIIPLSMDHANKVRVLERK</sequence>
<evidence type="ECO:0000256" key="4">
    <source>
        <dbReference type="ARBA" id="ARBA00023159"/>
    </source>
</evidence>
<dbReference type="PANTHER" id="PTHR31079:SF20">
    <property type="entry name" value="NAC DOMAIN-CONTAINING PROTEIN 10"/>
    <property type="match status" value="1"/>
</dbReference>
<keyword evidence="2" id="KW-0805">Transcription regulation</keyword>
<dbReference type="GO" id="GO:0003700">
    <property type="term" value="F:DNA-binding transcription factor activity"/>
    <property type="evidence" value="ECO:0007669"/>
    <property type="project" value="InterPro"/>
</dbReference>
<dbReference type="SMR" id="A2Q521"/>
<evidence type="ECO:0000313" key="8">
    <source>
        <dbReference type="EMBL" id="ABN08721.1"/>
    </source>
</evidence>
<dbReference type="PROSITE" id="PS51005">
    <property type="entry name" value="NAC"/>
    <property type="match status" value="1"/>
</dbReference>
<reference evidence="9 12" key="3">
    <citation type="journal article" date="2011" name="Nature">
        <title>The Medicago genome provides insight into the evolution of rhizobial symbioses.</title>
        <authorList>
            <person name="Young N.D."/>
            <person name="Debelle F."/>
            <person name="Oldroyd G.E."/>
            <person name="Geurts R."/>
            <person name="Cannon S.B."/>
            <person name="Udvardi M.K."/>
            <person name="Benedito V.A."/>
            <person name="Mayer K.F."/>
            <person name="Gouzy J."/>
            <person name="Schoof H."/>
            <person name="Van de Peer Y."/>
            <person name="Proost S."/>
            <person name="Cook D.R."/>
            <person name="Meyers B.C."/>
            <person name="Spannagl M."/>
            <person name="Cheung F."/>
            <person name="De Mita S."/>
            <person name="Krishnakumar V."/>
            <person name="Gundlach H."/>
            <person name="Zhou S."/>
            <person name="Mudge J."/>
            <person name="Bharti A.K."/>
            <person name="Murray J.D."/>
            <person name="Naoumkina M.A."/>
            <person name="Rosen B."/>
            <person name="Silverstein K.A."/>
            <person name="Tang H."/>
            <person name="Rombauts S."/>
            <person name="Zhao P.X."/>
            <person name="Zhou P."/>
            <person name="Barbe V."/>
            <person name="Bardou P."/>
            <person name="Bechner M."/>
            <person name="Bellec A."/>
            <person name="Berger A."/>
            <person name="Berges H."/>
            <person name="Bidwell S."/>
            <person name="Bisseling T."/>
            <person name="Choisne N."/>
            <person name="Couloux A."/>
            <person name="Denny R."/>
            <person name="Deshpande S."/>
            <person name="Dai X."/>
            <person name="Doyle J.J."/>
            <person name="Dudez A.M."/>
            <person name="Farmer A.D."/>
            <person name="Fouteau S."/>
            <person name="Franken C."/>
            <person name="Gibelin C."/>
            <person name="Gish J."/>
            <person name="Goldstein S."/>
            <person name="Gonzalez A.J."/>
            <person name="Green P.J."/>
            <person name="Hallab A."/>
            <person name="Hartog M."/>
            <person name="Hua A."/>
            <person name="Humphray S.J."/>
            <person name="Jeong D.H."/>
            <person name="Jing Y."/>
            <person name="Jocker A."/>
            <person name="Kenton S.M."/>
            <person name="Kim D.J."/>
            <person name="Klee K."/>
            <person name="Lai H."/>
            <person name="Lang C."/>
            <person name="Lin S."/>
            <person name="Macmil S.L."/>
            <person name="Magdelenat G."/>
            <person name="Matthews L."/>
            <person name="McCorrison J."/>
            <person name="Monaghan E.L."/>
            <person name="Mun J.H."/>
            <person name="Najar F.Z."/>
            <person name="Nicholson C."/>
            <person name="Noirot C."/>
            <person name="O'Bleness M."/>
            <person name="Paule C.R."/>
            <person name="Poulain J."/>
            <person name="Prion F."/>
            <person name="Qin B."/>
            <person name="Qu C."/>
            <person name="Retzel E.F."/>
            <person name="Riddle C."/>
            <person name="Sallet E."/>
            <person name="Samain S."/>
            <person name="Samson N."/>
            <person name="Sanders I."/>
            <person name="Saurat O."/>
            <person name="Scarpelli C."/>
            <person name="Schiex T."/>
            <person name="Segurens B."/>
            <person name="Severin A.J."/>
            <person name="Sherrier D.J."/>
            <person name="Shi R."/>
            <person name="Sims S."/>
            <person name="Singer S.R."/>
            <person name="Sinharoy S."/>
            <person name="Sterck L."/>
            <person name="Viollet A."/>
            <person name="Wang B.B."/>
            <person name="Wang K."/>
            <person name="Wang M."/>
            <person name="Wang X."/>
            <person name="Warfsmann J."/>
            <person name="Weissenbach J."/>
            <person name="White D.D."/>
            <person name="White J.D."/>
            <person name="Wiley G.B."/>
            <person name="Wincker P."/>
            <person name="Xing Y."/>
            <person name="Yang L."/>
            <person name="Yao Z."/>
            <person name="Ying F."/>
            <person name="Zhai J."/>
            <person name="Zhou L."/>
            <person name="Zuber A."/>
            <person name="Denarie J."/>
            <person name="Dixon R.A."/>
            <person name="May G.D."/>
            <person name="Schwartz D.C."/>
            <person name="Rogers J."/>
            <person name="Quetier F."/>
            <person name="Town C.D."/>
            <person name="Roe B.A."/>
        </authorList>
    </citation>
    <scope>NUCLEOTIDE SEQUENCE [LARGE SCALE GENOMIC DNA]</scope>
    <source>
        <strain evidence="9">A17</strain>
        <strain evidence="11 12">cv. Jemalong A17</strain>
    </source>
</reference>
<dbReference type="OrthoDB" id="2020306at2759"/>
<keyword evidence="4" id="KW-0010">Activator</keyword>
<dbReference type="PaxDb" id="3880-AES63907"/>
<dbReference type="GO" id="GO:0000976">
    <property type="term" value="F:transcription cis-regulatory region binding"/>
    <property type="evidence" value="ECO:0000318"/>
    <property type="project" value="GO_Central"/>
</dbReference>
<dbReference type="InterPro" id="IPR044799">
    <property type="entry name" value="SOG1-like"/>
</dbReference>
<dbReference type="SUPFAM" id="SSF101941">
    <property type="entry name" value="NAC domain"/>
    <property type="match status" value="1"/>
</dbReference>
<dbReference type="Proteomes" id="UP000002051">
    <property type="component" value="Chromosome 2"/>
</dbReference>
<gene>
    <name evidence="11" type="primary">11443310</name>
    <name evidence="9" type="ordered locus">MTR_2g014680</name>
    <name evidence="8" type="ORF">MtrDRAFT_AC158497g28v2</name>
    <name evidence="10" type="ORF">MtrunA17_Chr2g0282871</name>
</gene>
<organism evidence="8">
    <name type="scientific">Medicago truncatula</name>
    <name type="common">Barrel medic</name>
    <name type="synonym">Medicago tribuloides</name>
    <dbReference type="NCBI Taxonomy" id="3880"/>
    <lineage>
        <taxon>Eukaryota</taxon>
        <taxon>Viridiplantae</taxon>
        <taxon>Streptophyta</taxon>
        <taxon>Embryophyta</taxon>
        <taxon>Tracheophyta</taxon>
        <taxon>Spermatophyta</taxon>
        <taxon>Magnoliopsida</taxon>
        <taxon>eudicotyledons</taxon>
        <taxon>Gunneridae</taxon>
        <taxon>Pentapetalae</taxon>
        <taxon>rosids</taxon>
        <taxon>fabids</taxon>
        <taxon>Fabales</taxon>
        <taxon>Fabaceae</taxon>
        <taxon>Papilionoideae</taxon>
        <taxon>50 kb inversion clade</taxon>
        <taxon>NPAAA clade</taxon>
        <taxon>Hologalegina</taxon>
        <taxon>IRL clade</taxon>
        <taxon>Trifolieae</taxon>
        <taxon>Medicago</taxon>
    </lineage>
</organism>
<dbReference type="GO" id="GO:0006355">
    <property type="term" value="P:regulation of DNA-templated transcription"/>
    <property type="evidence" value="ECO:0000318"/>
    <property type="project" value="GO_Central"/>
</dbReference>
<reference evidence="9 12" key="4">
    <citation type="journal article" date="2014" name="BMC Genomics">
        <title>An improved genome release (version Mt4.0) for the model legume Medicago truncatula.</title>
        <authorList>
            <person name="Tang H."/>
            <person name="Krishnakumar V."/>
            <person name="Bidwell S."/>
            <person name="Rosen B."/>
            <person name="Chan A."/>
            <person name="Zhou S."/>
            <person name="Gentzbittel L."/>
            <person name="Childs K.L."/>
            <person name="Yandell M."/>
            <person name="Gundlach H."/>
            <person name="Mayer K.F."/>
            <person name="Schwartz D.C."/>
            <person name="Town C.D."/>
        </authorList>
    </citation>
    <scope>GENOME REANNOTATION</scope>
    <source>
        <strain evidence="11 12">cv. Jemalong A17</strain>
    </source>
</reference>
<evidence type="ECO:0000313" key="9">
    <source>
        <dbReference type="EMBL" id="AES63907.1"/>
    </source>
</evidence>
<protein>
    <submittedName>
        <fullName evidence="9">NAC transcription factor-like protein</fullName>
    </submittedName>
    <submittedName>
        <fullName evidence="8">No apical meristem (NAM) protein</fullName>
    </submittedName>
    <submittedName>
        <fullName evidence="10">Putative transcription factor NAM family</fullName>
    </submittedName>
</protein>
<evidence type="ECO:0000313" key="10">
    <source>
        <dbReference type="EMBL" id="RHN71994.1"/>
    </source>
</evidence>
<evidence type="ECO:0000313" key="11">
    <source>
        <dbReference type="EnsemblPlants" id="AES63907"/>
    </source>
</evidence>
<keyword evidence="12" id="KW-1185">Reference proteome</keyword>
<keyword evidence="5" id="KW-0804">Transcription</keyword>
<dbReference type="GO" id="GO:0005634">
    <property type="term" value="C:nucleus"/>
    <property type="evidence" value="ECO:0000318"/>
    <property type="project" value="GO_Central"/>
</dbReference>
<evidence type="ECO:0000256" key="2">
    <source>
        <dbReference type="ARBA" id="ARBA00023015"/>
    </source>
</evidence>
<dbReference type="HOGENOM" id="CLU_025101_1_0_1"/>
<dbReference type="InterPro" id="IPR036093">
    <property type="entry name" value="NAC_dom_sf"/>
</dbReference>
<dbReference type="Gramene" id="rna7660">
    <property type="protein sequence ID" value="RHN71994.1"/>
    <property type="gene ID" value="gene7660"/>
</dbReference>
<reference evidence="11" key="5">
    <citation type="submission" date="2015-04" db="UniProtKB">
        <authorList>
            <consortium name="EnsemblPlants"/>
        </authorList>
    </citation>
    <scope>IDENTIFICATION</scope>
    <source>
        <strain evidence="11">cv. Jemalong A17</strain>
    </source>
</reference>
<evidence type="ECO:0000259" key="7">
    <source>
        <dbReference type="PROSITE" id="PS51005"/>
    </source>
</evidence>
<dbReference type="PANTHER" id="PTHR31079">
    <property type="entry name" value="NAC DOMAIN-CONTAINING PROTEIN 73"/>
    <property type="match status" value="1"/>
</dbReference>
<accession>A2Q521</accession>
<dbReference type="FunFam" id="2.170.150.80:FF:000001">
    <property type="entry name" value="NAC domain-containing protein 73"/>
    <property type="match status" value="1"/>
</dbReference>
<evidence type="ECO:0000313" key="12">
    <source>
        <dbReference type="Proteomes" id="UP000002051"/>
    </source>
</evidence>
<dbReference type="eggNOG" id="ENOG502QR2Y">
    <property type="taxonomic scope" value="Eukaryota"/>
</dbReference>
<dbReference type="EnsemblPlants" id="AES63907">
    <property type="protein sequence ID" value="AES63907"/>
    <property type="gene ID" value="MTR_2g014680"/>
</dbReference>
<name>A2Q521_MEDTR</name>
<dbReference type="Proteomes" id="UP000265566">
    <property type="component" value="Chromosome 2"/>
</dbReference>